<accession>A0ABS4GL04</accession>
<dbReference type="PANTHER" id="PTHR43877">
    <property type="entry name" value="AMINOALKYLPHOSPHONATE N-ACETYLTRANSFERASE-RELATED-RELATED"/>
    <property type="match status" value="1"/>
</dbReference>
<proteinExistence type="predicted"/>
<protein>
    <submittedName>
        <fullName evidence="4">N-acetylglutamate synthase-like GNAT family acetyltransferase</fullName>
    </submittedName>
</protein>
<comment type="caution">
    <text evidence="4">The sequence shown here is derived from an EMBL/GenBank/DDBJ whole genome shotgun (WGS) entry which is preliminary data.</text>
</comment>
<evidence type="ECO:0000256" key="1">
    <source>
        <dbReference type="ARBA" id="ARBA00022679"/>
    </source>
</evidence>
<dbReference type="SUPFAM" id="SSF55729">
    <property type="entry name" value="Acyl-CoA N-acyltransferases (Nat)"/>
    <property type="match status" value="1"/>
</dbReference>
<dbReference type="Pfam" id="PF00583">
    <property type="entry name" value="Acetyltransf_1"/>
    <property type="match status" value="1"/>
</dbReference>
<feature type="domain" description="N-acetyltransferase" evidence="3">
    <location>
        <begin position="11"/>
        <end position="147"/>
    </location>
</feature>
<dbReference type="PROSITE" id="PS51186">
    <property type="entry name" value="GNAT"/>
    <property type="match status" value="1"/>
</dbReference>
<evidence type="ECO:0000259" key="3">
    <source>
        <dbReference type="PROSITE" id="PS51186"/>
    </source>
</evidence>
<dbReference type="Proteomes" id="UP001519343">
    <property type="component" value="Unassembled WGS sequence"/>
</dbReference>
<organism evidence="4 5">
    <name type="scientific">Ammoniphilus resinae</name>
    <dbReference type="NCBI Taxonomy" id="861532"/>
    <lineage>
        <taxon>Bacteria</taxon>
        <taxon>Bacillati</taxon>
        <taxon>Bacillota</taxon>
        <taxon>Bacilli</taxon>
        <taxon>Bacillales</taxon>
        <taxon>Paenibacillaceae</taxon>
        <taxon>Aneurinibacillus group</taxon>
        <taxon>Ammoniphilus</taxon>
    </lineage>
</organism>
<reference evidence="4 5" key="1">
    <citation type="submission" date="2021-03" db="EMBL/GenBank/DDBJ databases">
        <title>Genomic Encyclopedia of Type Strains, Phase IV (KMG-IV): sequencing the most valuable type-strain genomes for metagenomic binning, comparative biology and taxonomic classification.</title>
        <authorList>
            <person name="Goeker M."/>
        </authorList>
    </citation>
    <scope>NUCLEOTIDE SEQUENCE [LARGE SCALE GENOMIC DNA]</scope>
    <source>
        <strain evidence="4 5">DSM 24738</strain>
    </source>
</reference>
<dbReference type="InterPro" id="IPR050832">
    <property type="entry name" value="Bact_Acetyltransf"/>
</dbReference>
<dbReference type="RefSeq" id="WP_209809018.1">
    <property type="nucleotide sequence ID" value="NZ_JAGGKT010000002.1"/>
</dbReference>
<evidence type="ECO:0000256" key="2">
    <source>
        <dbReference type="ARBA" id="ARBA00023315"/>
    </source>
</evidence>
<dbReference type="InterPro" id="IPR016181">
    <property type="entry name" value="Acyl_CoA_acyltransferase"/>
</dbReference>
<keyword evidence="5" id="KW-1185">Reference proteome</keyword>
<sequence length="147" mass="17664">MVFKVKRAKNQECRKIQEVLQKAHKENIKLGFVFPISKSTIKNLRSKMKRDRYYVLKYKEKIIGVVALKKRKKYWEIGSLAVKPKYRRKGLGSKLLRFAEKKAVSLGAKRVLLTTMRKHPTLPFYYMKHGYRPIRKQKKWIHFQKKL</sequence>
<dbReference type="CDD" id="cd04301">
    <property type="entry name" value="NAT_SF"/>
    <property type="match status" value="1"/>
</dbReference>
<dbReference type="EMBL" id="JAGGKT010000002">
    <property type="protein sequence ID" value="MBP1930904.1"/>
    <property type="molecule type" value="Genomic_DNA"/>
</dbReference>
<dbReference type="Gene3D" id="3.40.630.30">
    <property type="match status" value="1"/>
</dbReference>
<dbReference type="PANTHER" id="PTHR43877:SF2">
    <property type="entry name" value="AMINOALKYLPHOSPHONATE N-ACETYLTRANSFERASE-RELATED"/>
    <property type="match status" value="1"/>
</dbReference>
<evidence type="ECO:0000313" key="4">
    <source>
        <dbReference type="EMBL" id="MBP1930904.1"/>
    </source>
</evidence>
<keyword evidence="2" id="KW-0012">Acyltransferase</keyword>
<evidence type="ECO:0000313" key="5">
    <source>
        <dbReference type="Proteomes" id="UP001519343"/>
    </source>
</evidence>
<dbReference type="InterPro" id="IPR000182">
    <property type="entry name" value="GNAT_dom"/>
</dbReference>
<name>A0ABS4GL04_9BACL</name>
<keyword evidence="1" id="KW-0808">Transferase</keyword>
<gene>
    <name evidence="4" type="ORF">J2Z37_000901</name>
</gene>